<feature type="domain" description="N-acetyltransferase" evidence="1">
    <location>
        <begin position="1"/>
        <end position="156"/>
    </location>
</feature>
<dbReference type="Pfam" id="PF00583">
    <property type="entry name" value="Acetyltransf_1"/>
    <property type="match status" value="1"/>
</dbReference>
<evidence type="ECO:0000313" key="2">
    <source>
        <dbReference type="EMBL" id="KYL33457.1"/>
    </source>
</evidence>
<evidence type="ECO:0000259" key="1">
    <source>
        <dbReference type="PROSITE" id="PS51186"/>
    </source>
</evidence>
<reference evidence="2 3" key="1">
    <citation type="submission" date="2016-03" db="EMBL/GenBank/DDBJ databases">
        <authorList>
            <person name="Zhang H."/>
            <person name="Liu R."/>
            <person name="Wang M."/>
            <person name="Wang H."/>
            <person name="Wang L."/>
            <person name="Song L."/>
        </authorList>
    </citation>
    <scope>NUCLEOTIDE SEQUENCE [LARGE SCALE GENOMIC DNA]</scope>
    <source>
        <strain evidence="2 3">DSM 16099</strain>
    </source>
</reference>
<sequence length="156" mass="17710">MTLQPLNNTHIIELMSWFNDQHDITQWAGPYFRYPFTAQTFIEDLNLDVSTSFVLVGRQNVLLAFGQYYQQKNKCHLARLIVNPIRRGEGIAATLIKALCKHGQLNLNVNDCSLFVYKNNLAAVSAYKKLGFKVAANTPENQNLSPLPENCVHMVK</sequence>
<dbReference type="InterPro" id="IPR016181">
    <property type="entry name" value="Acyl_CoA_acyltransferase"/>
</dbReference>
<proteinExistence type="predicted"/>
<dbReference type="AlphaFoldDB" id="A0ABD4EKL1"/>
<name>A0ABD4EKL1_9GAMM</name>
<comment type="caution">
    <text evidence="2">The sequence shown here is derived from an EMBL/GenBank/DDBJ whole genome shotgun (WGS) entry which is preliminary data.</text>
</comment>
<dbReference type="Proteomes" id="UP000075763">
    <property type="component" value="Unassembled WGS sequence"/>
</dbReference>
<gene>
    <name evidence="2" type="ORF">A2I96_01950</name>
</gene>
<organism evidence="2 3">
    <name type="scientific">Pseudoalteromonas tetraodonis</name>
    <dbReference type="NCBI Taxonomy" id="43659"/>
    <lineage>
        <taxon>Bacteria</taxon>
        <taxon>Pseudomonadati</taxon>
        <taxon>Pseudomonadota</taxon>
        <taxon>Gammaproteobacteria</taxon>
        <taxon>Alteromonadales</taxon>
        <taxon>Pseudoalteromonadaceae</taxon>
        <taxon>Pseudoalteromonas</taxon>
    </lineage>
</organism>
<evidence type="ECO:0000313" key="3">
    <source>
        <dbReference type="Proteomes" id="UP000075763"/>
    </source>
</evidence>
<dbReference type="PROSITE" id="PS51186">
    <property type="entry name" value="GNAT"/>
    <property type="match status" value="1"/>
</dbReference>
<protein>
    <submittedName>
        <fullName evidence="2">GCN5 family acetyltransferase</fullName>
    </submittedName>
</protein>
<dbReference type="SUPFAM" id="SSF55729">
    <property type="entry name" value="Acyl-CoA N-acyltransferases (Nat)"/>
    <property type="match status" value="1"/>
</dbReference>
<dbReference type="InterPro" id="IPR000182">
    <property type="entry name" value="GNAT_dom"/>
</dbReference>
<dbReference type="EMBL" id="LVCN01000034">
    <property type="protein sequence ID" value="KYL33457.1"/>
    <property type="molecule type" value="Genomic_DNA"/>
</dbReference>
<dbReference type="Gene3D" id="3.40.630.30">
    <property type="match status" value="1"/>
</dbReference>
<accession>A0ABD4EKL1</accession>